<dbReference type="Gene3D" id="3.40.33.10">
    <property type="entry name" value="CAP"/>
    <property type="match status" value="1"/>
</dbReference>
<comment type="caution">
    <text evidence="3">The sequence shown here is derived from an EMBL/GenBank/DDBJ whole genome shotgun (WGS) entry which is preliminary data.</text>
</comment>
<sequence>MSAPEEASSAASSEAASAAAASEAAAQEAAAQQAAQEAAAQQAAQEAAAQQAAQEAAAQQAAQEAAAQQAAQEAAAQQAAQEAAAQEKPKNKVTISGSNFLSRVEDQLLDLHNEARAQQGLGSLTVNEDLHTAARIRAKELYQQYQRNGKEIAHERPNGDTWSTVLQEDVPMEYSAAGENLCSVVYQKEYIDQKGEDPGRDADWWMEQWLGSPTHREVLMNGRYSQVGFGVYYIKRDGMVYAFATALFIDP</sequence>
<feature type="domain" description="SCP" evidence="2">
    <location>
        <begin position="109"/>
        <end position="239"/>
    </location>
</feature>
<dbReference type="Pfam" id="PF00188">
    <property type="entry name" value="CAP"/>
    <property type="match status" value="1"/>
</dbReference>
<organism evidence="3 4">
    <name type="scientific">Candidatus Anaerotruncus excrementipullorum</name>
    <dbReference type="NCBI Taxonomy" id="2838465"/>
    <lineage>
        <taxon>Bacteria</taxon>
        <taxon>Bacillati</taxon>
        <taxon>Bacillota</taxon>
        <taxon>Clostridia</taxon>
        <taxon>Eubacteriales</taxon>
        <taxon>Oscillospiraceae</taxon>
        <taxon>Anaerotruncus</taxon>
    </lineage>
</organism>
<protein>
    <submittedName>
        <fullName evidence="3">CAP domain-containing protein</fullName>
    </submittedName>
</protein>
<evidence type="ECO:0000313" key="4">
    <source>
        <dbReference type="Proteomes" id="UP000886800"/>
    </source>
</evidence>
<evidence type="ECO:0000259" key="2">
    <source>
        <dbReference type="Pfam" id="PF00188"/>
    </source>
</evidence>
<dbReference type="PANTHER" id="PTHR31157">
    <property type="entry name" value="SCP DOMAIN-CONTAINING PROTEIN"/>
    <property type="match status" value="1"/>
</dbReference>
<accession>A0A9D2B7D7</accession>
<name>A0A9D2B7D7_9FIRM</name>
<reference evidence="3" key="2">
    <citation type="submission" date="2021-04" db="EMBL/GenBank/DDBJ databases">
        <authorList>
            <person name="Gilroy R."/>
        </authorList>
    </citation>
    <scope>NUCLEOTIDE SEQUENCE</scope>
    <source>
        <strain evidence="3">CHK188-5543</strain>
    </source>
</reference>
<proteinExistence type="predicted"/>
<dbReference type="PANTHER" id="PTHR31157:SF1">
    <property type="entry name" value="SCP DOMAIN-CONTAINING PROTEIN"/>
    <property type="match status" value="1"/>
</dbReference>
<dbReference type="CDD" id="cd05379">
    <property type="entry name" value="CAP_bacterial"/>
    <property type="match status" value="1"/>
</dbReference>
<evidence type="ECO:0000256" key="1">
    <source>
        <dbReference type="SAM" id="MobiDB-lite"/>
    </source>
</evidence>
<dbReference type="AlphaFoldDB" id="A0A9D2B7D7"/>
<dbReference type="Proteomes" id="UP000886800">
    <property type="component" value="Unassembled WGS sequence"/>
</dbReference>
<evidence type="ECO:0000313" key="3">
    <source>
        <dbReference type="EMBL" id="HIX65786.1"/>
    </source>
</evidence>
<feature type="region of interest" description="Disordered" evidence="1">
    <location>
        <begin position="1"/>
        <end position="71"/>
    </location>
</feature>
<dbReference type="EMBL" id="DXES01000128">
    <property type="protein sequence ID" value="HIX65786.1"/>
    <property type="molecule type" value="Genomic_DNA"/>
</dbReference>
<dbReference type="InterPro" id="IPR035940">
    <property type="entry name" value="CAP_sf"/>
</dbReference>
<dbReference type="InterPro" id="IPR014044">
    <property type="entry name" value="CAP_dom"/>
</dbReference>
<dbReference type="SUPFAM" id="SSF55797">
    <property type="entry name" value="PR-1-like"/>
    <property type="match status" value="1"/>
</dbReference>
<gene>
    <name evidence="3" type="ORF">H9736_06000</name>
</gene>
<reference evidence="3" key="1">
    <citation type="journal article" date="2021" name="PeerJ">
        <title>Extensive microbial diversity within the chicken gut microbiome revealed by metagenomics and culture.</title>
        <authorList>
            <person name="Gilroy R."/>
            <person name="Ravi A."/>
            <person name="Getino M."/>
            <person name="Pursley I."/>
            <person name="Horton D.L."/>
            <person name="Alikhan N.F."/>
            <person name="Baker D."/>
            <person name="Gharbi K."/>
            <person name="Hall N."/>
            <person name="Watson M."/>
            <person name="Adriaenssens E.M."/>
            <person name="Foster-Nyarko E."/>
            <person name="Jarju S."/>
            <person name="Secka A."/>
            <person name="Antonio M."/>
            <person name="Oren A."/>
            <person name="Chaudhuri R.R."/>
            <person name="La Ragione R."/>
            <person name="Hildebrand F."/>
            <person name="Pallen M.J."/>
        </authorList>
    </citation>
    <scope>NUCLEOTIDE SEQUENCE</scope>
    <source>
        <strain evidence="3">CHK188-5543</strain>
    </source>
</reference>